<dbReference type="PANTHER" id="PTHR44591:SF3">
    <property type="entry name" value="RESPONSE REGULATORY DOMAIN-CONTAINING PROTEIN"/>
    <property type="match status" value="1"/>
</dbReference>
<dbReference type="Gene3D" id="3.40.50.2300">
    <property type="match status" value="1"/>
</dbReference>
<feature type="modified residue" description="4-aspartylphosphate" evidence="2">
    <location>
        <position position="56"/>
    </location>
</feature>
<dbReference type="SMART" id="SM00448">
    <property type="entry name" value="REC"/>
    <property type="match status" value="1"/>
</dbReference>
<reference evidence="4 5" key="1">
    <citation type="submission" date="2019-02" db="EMBL/GenBank/DDBJ databases">
        <title>Deep-cultivation of Planctomycetes and their phenomic and genomic characterization uncovers novel biology.</title>
        <authorList>
            <person name="Wiegand S."/>
            <person name="Jogler M."/>
            <person name="Boedeker C."/>
            <person name="Pinto D."/>
            <person name="Vollmers J."/>
            <person name="Rivas-Marin E."/>
            <person name="Kohn T."/>
            <person name="Peeters S.H."/>
            <person name="Heuer A."/>
            <person name="Rast P."/>
            <person name="Oberbeckmann S."/>
            <person name="Bunk B."/>
            <person name="Jeske O."/>
            <person name="Meyerdierks A."/>
            <person name="Storesund J.E."/>
            <person name="Kallscheuer N."/>
            <person name="Luecker S."/>
            <person name="Lage O.M."/>
            <person name="Pohl T."/>
            <person name="Merkel B.J."/>
            <person name="Hornburger P."/>
            <person name="Mueller R.-W."/>
            <person name="Bruemmer F."/>
            <person name="Labrenz M."/>
            <person name="Spormann A.M."/>
            <person name="Op den Camp H."/>
            <person name="Overmann J."/>
            <person name="Amann R."/>
            <person name="Jetten M.S.M."/>
            <person name="Mascher T."/>
            <person name="Medema M.H."/>
            <person name="Devos D.P."/>
            <person name="Kaster A.-K."/>
            <person name="Ovreas L."/>
            <person name="Rohde M."/>
            <person name="Galperin M.Y."/>
            <person name="Jogler C."/>
        </authorList>
    </citation>
    <scope>NUCLEOTIDE SEQUENCE [LARGE SCALE GENOMIC DNA]</scope>
    <source>
        <strain evidence="4 5">EC9</strain>
    </source>
</reference>
<organism evidence="4 5">
    <name type="scientific">Rosistilla ulvae</name>
    <dbReference type="NCBI Taxonomy" id="1930277"/>
    <lineage>
        <taxon>Bacteria</taxon>
        <taxon>Pseudomonadati</taxon>
        <taxon>Planctomycetota</taxon>
        <taxon>Planctomycetia</taxon>
        <taxon>Pirellulales</taxon>
        <taxon>Pirellulaceae</taxon>
        <taxon>Rosistilla</taxon>
    </lineage>
</organism>
<dbReference type="EMBL" id="CP036261">
    <property type="protein sequence ID" value="QDS88079.1"/>
    <property type="molecule type" value="Genomic_DNA"/>
</dbReference>
<dbReference type="SUPFAM" id="SSF52172">
    <property type="entry name" value="CheY-like"/>
    <property type="match status" value="1"/>
</dbReference>
<proteinExistence type="predicted"/>
<evidence type="ECO:0000313" key="5">
    <source>
        <dbReference type="Proteomes" id="UP000319557"/>
    </source>
</evidence>
<protein>
    <submittedName>
        <fullName evidence="4">Putative transcriptional regulatory protein pdtaR</fullName>
    </submittedName>
</protein>
<gene>
    <name evidence="4" type="primary">pdtaR_1</name>
    <name evidence="4" type="ORF">EC9_22650</name>
</gene>
<keyword evidence="1 2" id="KW-0597">Phosphoprotein</keyword>
<dbReference type="GO" id="GO:0000160">
    <property type="term" value="P:phosphorelay signal transduction system"/>
    <property type="evidence" value="ECO:0007669"/>
    <property type="project" value="InterPro"/>
</dbReference>
<accession>A0A517LZQ2</accession>
<evidence type="ECO:0000256" key="2">
    <source>
        <dbReference type="PROSITE-ProRule" id="PRU00169"/>
    </source>
</evidence>
<feature type="domain" description="Response regulatory" evidence="3">
    <location>
        <begin position="6"/>
        <end position="117"/>
    </location>
</feature>
<dbReference type="InterPro" id="IPR050595">
    <property type="entry name" value="Bact_response_regulator"/>
</dbReference>
<evidence type="ECO:0000256" key="1">
    <source>
        <dbReference type="ARBA" id="ARBA00022553"/>
    </source>
</evidence>
<evidence type="ECO:0000259" key="3">
    <source>
        <dbReference type="PROSITE" id="PS50110"/>
    </source>
</evidence>
<dbReference type="OrthoDB" id="9779069at2"/>
<dbReference type="Proteomes" id="UP000319557">
    <property type="component" value="Chromosome"/>
</dbReference>
<sequence length="120" mass="13518">MTKVLRIVVADDEPEIRDYFRRILPRFGHEVVGIAANGRELVDLCQREEPDLVITDIMMSELCGLEAVAEIRKTQRVPVIVVSSKDKPKNDSWGCVDEFLVKPIRSSDLQAAIQRVLSAV</sequence>
<dbReference type="AlphaFoldDB" id="A0A517LZQ2"/>
<dbReference type="PROSITE" id="PS50110">
    <property type="entry name" value="RESPONSE_REGULATORY"/>
    <property type="match status" value="1"/>
</dbReference>
<dbReference type="Pfam" id="PF00072">
    <property type="entry name" value="Response_reg"/>
    <property type="match status" value="1"/>
</dbReference>
<dbReference type="InterPro" id="IPR011006">
    <property type="entry name" value="CheY-like_superfamily"/>
</dbReference>
<dbReference type="InterPro" id="IPR001789">
    <property type="entry name" value="Sig_transdc_resp-reg_receiver"/>
</dbReference>
<keyword evidence="5" id="KW-1185">Reference proteome</keyword>
<dbReference type="KEGG" id="ruv:EC9_22650"/>
<evidence type="ECO:0000313" key="4">
    <source>
        <dbReference type="EMBL" id="QDS88079.1"/>
    </source>
</evidence>
<name>A0A517LZQ2_9BACT</name>
<dbReference type="RefSeq" id="WP_145344988.1">
    <property type="nucleotide sequence ID" value="NZ_CP036261.1"/>
</dbReference>
<dbReference type="PANTHER" id="PTHR44591">
    <property type="entry name" value="STRESS RESPONSE REGULATOR PROTEIN 1"/>
    <property type="match status" value="1"/>
</dbReference>